<evidence type="ECO:0000256" key="1">
    <source>
        <dbReference type="ARBA" id="ARBA00022553"/>
    </source>
</evidence>
<dbReference type="GO" id="GO:0000160">
    <property type="term" value="P:phosphorelay signal transduction system"/>
    <property type="evidence" value="ECO:0007669"/>
    <property type="project" value="InterPro"/>
</dbReference>
<dbReference type="EMBL" id="JYON01000015">
    <property type="protein sequence ID" value="KJH71081.1"/>
    <property type="molecule type" value="Genomic_DNA"/>
</dbReference>
<dbReference type="InterPro" id="IPR011006">
    <property type="entry name" value="CheY-like_superfamily"/>
</dbReference>
<dbReference type="Pfam" id="PF00072">
    <property type="entry name" value="Response_reg"/>
    <property type="match status" value="1"/>
</dbReference>
<evidence type="ECO:0000256" key="2">
    <source>
        <dbReference type="PROSITE-ProRule" id="PRU00169"/>
    </source>
</evidence>
<dbReference type="InterPro" id="IPR024186">
    <property type="entry name" value="Sig_transdc_resp-reg_PatA"/>
</dbReference>
<name>A0A0D8ZV09_9CYAN</name>
<dbReference type="InterPro" id="IPR050595">
    <property type="entry name" value="Bact_response_regulator"/>
</dbReference>
<comment type="caution">
    <text evidence="4">The sequence shown here is derived from an EMBL/GenBank/DDBJ whole genome shotgun (WGS) entry which is preliminary data.</text>
</comment>
<dbReference type="SUPFAM" id="SSF52172">
    <property type="entry name" value="CheY-like"/>
    <property type="match status" value="1"/>
</dbReference>
<feature type="modified residue" description="4-aspartylphosphate" evidence="2">
    <location>
        <position position="306"/>
    </location>
</feature>
<dbReference type="PIRSF" id="PIRSF005897">
    <property type="entry name" value="RR_PatA"/>
    <property type="match status" value="1"/>
</dbReference>
<dbReference type="InterPro" id="IPR025497">
    <property type="entry name" value="PatA-like_N"/>
</dbReference>
<keyword evidence="5" id="KW-1185">Reference proteome</keyword>
<organism evidence="4 5">
    <name type="scientific">Aliterella atlantica CENA595</name>
    <dbReference type="NCBI Taxonomy" id="1618023"/>
    <lineage>
        <taxon>Bacteria</taxon>
        <taxon>Bacillati</taxon>
        <taxon>Cyanobacteriota</taxon>
        <taxon>Cyanophyceae</taxon>
        <taxon>Chroococcidiopsidales</taxon>
        <taxon>Aliterellaceae</taxon>
        <taxon>Aliterella</taxon>
    </lineage>
</organism>
<dbReference type="PANTHER" id="PTHR44591">
    <property type="entry name" value="STRESS RESPONSE REGULATOR PROTEIN 1"/>
    <property type="match status" value="1"/>
</dbReference>
<evidence type="ECO:0000313" key="5">
    <source>
        <dbReference type="Proteomes" id="UP000032452"/>
    </source>
</evidence>
<dbReference type="InterPro" id="IPR001789">
    <property type="entry name" value="Sig_transdc_resp-reg_receiver"/>
</dbReference>
<dbReference type="Pfam" id="PF14332">
    <property type="entry name" value="DUF4388"/>
    <property type="match status" value="1"/>
</dbReference>
<dbReference type="PANTHER" id="PTHR44591:SF23">
    <property type="entry name" value="CHEY SUBFAMILY"/>
    <property type="match status" value="1"/>
</dbReference>
<gene>
    <name evidence="4" type="ORF">UH38_14510</name>
</gene>
<dbReference type="Proteomes" id="UP000032452">
    <property type="component" value="Unassembled WGS sequence"/>
</dbReference>
<sequence>MVDPIEAQTQSTTSTKSNVSAAKALHEIAKKKLSGQLTIRDPNVDSIYWRIYVGNGQVLYAGSIGGQQERFRYLLQQNCPQLEFSQLEKPQSDYQYLCQCWQSGRLSLQQVRQLLFLLSQEAILHTLTLPEVQLGFDKKIGLDPLLLSASLQQTVAPLQNSINQWKQLQVDIPSPFHRPFIKELEKFAQAVYQRKTGKPQQIDFLTQTLSQNYCLYEVATKLKMDILKLAIFLQPLIRADIIGMNPYRSSQNDNRPIVACIDDSKTVQRNVKLILESSGYRVIEIMEPARALTTLVRDKPSLVLMDISMPEIDGYELCRMLRLSSALKEVPIVMLTGRDGLVDRIRARMVGATSYVTKPFQPQQLLSVVNELVNSSQIEAS</sequence>
<feature type="domain" description="Response regulatory" evidence="3">
    <location>
        <begin position="257"/>
        <end position="373"/>
    </location>
</feature>
<dbReference type="PATRIC" id="fig|1618023.3.peg.5295"/>
<dbReference type="AlphaFoldDB" id="A0A0D8ZV09"/>
<dbReference type="OrthoDB" id="417415at2"/>
<evidence type="ECO:0000259" key="3">
    <source>
        <dbReference type="PROSITE" id="PS50110"/>
    </source>
</evidence>
<evidence type="ECO:0000313" key="4">
    <source>
        <dbReference type="EMBL" id="KJH71081.1"/>
    </source>
</evidence>
<dbReference type="PROSITE" id="PS50110">
    <property type="entry name" value="RESPONSE_REGULATORY"/>
    <property type="match status" value="1"/>
</dbReference>
<dbReference type="Gene3D" id="3.40.50.2300">
    <property type="match status" value="1"/>
</dbReference>
<accession>A0A0D8ZV09</accession>
<dbReference type="RefSeq" id="WP_045055390.1">
    <property type="nucleotide sequence ID" value="NZ_CAWMDP010000060.1"/>
</dbReference>
<dbReference type="STRING" id="1618023.UH38_14510"/>
<dbReference type="SMART" id="SM00448">
    <property type="entry name" value="REC"/>
    <property type="match status" value="1"/>
</dbReference>
<protein>
    <submittedName>
        <fullName evidence="4">Regulator</fullName>
    </submittedName>
</protein>
<proteinExistence type="predicted"/>
<reference evidence="4 5" key="1">
    <citation type="submission" date="2015-02" db="EMBL/GenBank/DDBJ databases">
        <title>Draft genome of a novel marine cyanobacterium (Chroococcales) isolated from South Atlantic Ocean.</title>
        <authorList>
            <person name="Rigonato J."/>
            <person name="Alvarenga D.O."/>
            <person name="Branco L.H."/>
            <person name="Varani A.M."/>
            <person name="Brandini F.P."/>
            <person name="Fiore M.F."/>
        </authorList>
    </citation>
    <scope>NUCLEOTIDE SEQUENCE [LARGE SCALE GENOMIC DNA]</scope>
    <source>
        <strain evidence="4 5">CENA595</strain>
    </source>
</reference>
<keyword evidence="1 2" id="KW-0597">Phosphoprotein</keyword>